<dbReference type="AlphaFoldDB" id="U2KZE8"/>
<evidence type="ECO:0000256" key="3">
    <source>
        <dbReference type="ARBA" id="ARBA00022448"/>
    </source>
</evidence>
<dbReference type="EMBL" id="AUZJ01000020">
    <property type="protein sequence ID" value="ERF60971.1"/>
    <property type="molecule type" value="Genomic_DNA"/>
</dbReference>
<evidence type="ECO:0000256" key="1">
    <source>
        <dbReference type="ARBA" id="ARBA00004651"/>
    </source>
</evidence>
<reference evidence="14 15" key="1">
    <citation type="submission" date="2013-08" db="EMBL/GenBank/DDBJ databases">
        <authorList>
            <person name="Durkin A.S."/>
            <person name="Haft D.R."/>
            <person name="McCorrison J."/>
            <person name="Torralba M."/>
            <person name="Gillis M."/>
            <person name="Haft D.H."/>
            <person name="Methe B."/>
            <person name="Sutton G."/>
            <person name="Nelson K.E."/>
        </authorList>
    </citation>
    <scope>NUCLEOTIDE SEQUENCE [LARGE SCALE GENOMIC DNA]</scope>
    <source>
        <strain evidence="13 15">ATCC 35536</strain>
        <strain evidence="12 14">VPI DR56BR1116</strain>
    </source>
</reference>
<name>U2KZE8_TRESO</name>
<dbReference type="Pfam" id="PF03840">
    <property type="entry name" value="SecG"/>
    <property type="match status" value="1"/>
</dbReference>
<dbReference type="GO" id="GO:0065002">
    <property type="term" value="P:intracellular protein transmembrane transport"/>
    <property type="evidence" value="ECO:0007669"/>
    <property type="project" value="TreeGrafter"/>
</dbReference>
<accession>U2KZE8</accession>
<evidence type="ECO:0000256" key="8">
    <source>
        <dbReference type="ARBA" id="ARBA00023010"/>
    </source>
</evidence>
<evidence type="ECO:0000313" key="14">
    <source>
        <dbReference type="Proteomes" id="UP000016412"/>
    </source>
</evidence>
<dbReference type="PANTHER" id="PTHR34182:SF1">
    <property type="entry name" value="PROTEIN-EXPORT MEMBRANE PROTEIN SECG"/>
    <property type="match status" value="1"/>
</dbReference>
<comment type="similarity">
    <text evidence="2 10">Belongs to the SecG family.</text>
</comment>
<feature type="transmembrane region" description="Helical" evidence="10">
    <location>
        <begin position="7"/>
        <end position="25"/>
    </location>
</feature>
<keyword evidence="5 10" id="KW-0812">Transmembrane</keyword>
<sequence length="126" mass="13154">MGAIRVILLVAFIIACALLILIILVQDDGSSGMGGLLGGRGTTAFGSHSANILTRSTFVLVVLFFAFALALALLNKRPRLEQNLAPAETVQPSTSPADTQSNNWWKTSDAQGTAVDSGSAAVEPQQ</sequence>
<comment type="function">
    <text evidence="10">Involved in protein export. Participates in an early event of protein translocation.</text>
</comment>
<keyword evidence="15" id="KW-1185">Reference proteome</keyword>
<dbReference type="PROSITE" id="PS51257">
    <property type="entry name" value="PROKAR_LIPOPROTEIN"/>
    <property type="match status" value="1"/>
</dbReference>
<evidence type="ECO:0000313" key="12">
    <source>
        <dbReference type="EMBL" id="ERF60971.1"/>
    </source>
</evidence>
<keyword evidence="6 10" id="KW-0653">Protein transport</keyword>
<dbReference type="EMBL" id="AVQI01000030">
    <property type="protein sequence ID" value="ERK03842.1"/>
    <property type="molecule type" value="Genomic_DNA"/>
</dbReference>
<evidence type="ECO:0000256" key="4">
    <source>
        <dbReference type="ARBA" id="ARBA00022475"/>
    </source>
</evidence>
<dbReference type="PATRIC" id="fig|1125725.3.peg.1052"/>
<evidence type="ECO:0000256" key="2">
    <source>
        <dbReference type="ARBA" id="ARBA00008445"/>
    </source>
</evidence>
<dbReference type="NCBIfam" id="TIGR00810">
    <property type="entry name" value="secG"/>
    <property type="match status" value="1"/>
</dbReference>
<evidence type="ECO:0000256" key="11">
    <source>
        <dbReference type="SAM" id="MobiDB-lite"/>
    </source>
</evidence>
<comment type="subcellular location">
    <subcellularLocation>
        <location evidence="1 10">Cell membrane</location>
        <topology evidence="1 10">Multi-pass membrane protein</topology>
    </subcellularLocation>
</comment>
<dbReference type="GO" id="GO:0015450">
    <property type="term" value="F:protein-transporting ATPase activity"/>
    <property type="evidence" value="ECO:0007669"/>
    <property type="project" value="UniProtKB-UniRule"/>
</dbReference>
<dbReference type="InterPro" id="IPR004692">
    <property type="entry name" value="SecG"/>
</dbReference>
<evidence type="ECO:0000313" key="13">
    <source>
        <dbReference type="EMBL" id="ERK03842.1"/>
    </source>
</evidence>
<evidence type="ECO:0000256" key="9">
    <source>
        <dbReference type="ARBA" id="ARBA00023136"/>
    </source>
</evidence>
<comment type="caution">
    <text evidence="12">The sequence shown here is derived from an EMBL/GenBank/DDBJ whole genome shotgun (WGS) entry which is preliminary data.</text>
</comment>
<evidence type="ECO:0000256" key="10">
    <source>
        <dbReference type="RuleBase" id="RU365087"/>
    </source>
</evidence>
<feature type="compositionally biased region" description="Polar residues" evidence="11">
    <location>
        <begin position="90"/>
        <end position="116"/>
    </location>
</feature>
<keyword evidence="8 10" id="KW-0811">Translocation</keyword>
<dbReference type="PANTHER" id="PTHR34182">
    <property type="entry name" value="PROTEIN-EXPORT MEMBRANE PROTEIN SECG"/>
    <property type="match status" value="1"/>
</dbReference>
<dbReference type="GO" id="GO:0005886">
    <property type="term" value="C:plasma membrane"/>
    <property type="evidence" value="ECO:0007669"/>
    <property type="project" value="UniProtKB-SubCell"/>
</dbReference>
<evidence type="ECO:0000256" key="6">
    <source>
        <dbReference type="ARBA" id="ARBA00022927"/>
    </source>
</evidence>
<organism evidence="12 14">
    <name type="scientific">Treponema socranskii subsp. socranskii VPI DR56BR1116 = ATCC 35536</name>
    <dbReference type="NCBI Taxonomy" id="1125725"/>
    <lineage>
        <taxon>Bacteria</taxon>
        <taxon>Pseudomonadati</taxon>
        <taxon>Spirochaetota</taxon>
        <taxon>Spirochaetia</taxon>
        <taxon>Spirochaetales</taxon>
        <taxon>Treponemataceae</taxon>
        <taxon>Treponema</taxon>
    </lineage>
</organism>
<gene>
    <name evidence="12" type="primary">secG</name>
    <name evidence="13" type="ORF">HMPREF0860_1970</name>
    <name evidence="12" type="ORF">HMPREF1325_1277</name>
</gene>
<evidence type="ECO:0000256" key="7">
    <source>
        <dbReference type="ARBA" id="ARBA00022989"/>
    </source>
</evidence>
<dbReference type="Proteomes" id="UP000016412">
    <property type="component" value="Unassembled WGS sequence"/>
</dbReference>
<protein>
    <recommendedName>
        <fullName evidence="10">Protein-export membrane protein SecG</fullName>
    </recommendedName>
</protein>
<dbReference type="GO" id="GO:0009306">
    <property type="term" value="P:protein secretion"/>
    <property type="evidence" value="ECO:0007669"/>
    <property type="project" value="UniProtKB-UniRule"/>
</dbReference>
<dbReference type="GO" id="GO:0043952">
    <property type="term" value="P:protein transport by the Sec complex"/>
    <property type="evidence" value="ECO:0007669"/>
    <property type="project" value="TreeGrafter"/>
</dbReference>
<keyword evidence="4 10" id="KW-1003">Cell membrane</keyword>
<feature type="region of interest" description="Disordered" evidence="11">
    <location>
        <begin position="85"/>
        <end position="126"/>
    </location>
</feature>
<evidence type="ECO:0000313" key="15">
    <source>
        <dbReference type="Proteomes" id="UP000016646"/>
    </source>
</evidence>
<dbReference type="RefSeq" id="WP_021330032.1">
    <property type="nucleotide sequence ID" value="NZ_AUZJ01000020.1"/>
</dbReference>
<dbReference type="Proteomes" id="UP000016646">
    <property type="component" value="Unassembled WGS sequence"/>
</dbReference>
<feature type="transmembrane region" description="Helical" evidence="10">
    <location>
        <begin position="52"/>
        <end position="74"/>
    </location>
</feature>
<keyword evidence="7 10" id="KW-1133">Transmembrane helix</keyword>
<proteinExistence type="inferred from homology"/>
<keyword evidence="3 10" id="KW-0813">Transport</keyword>
<keyword evidence="9 10" id="KW-0472">Membrane</keyword>
<dbReference type="PRINTS" id="PR01651">
    <property type="entry name" value="SECGEXPORT"/>
</dbReference>
<dbReference type="STRING" id="1125725.HMPREF1325_1277"/>
<dbReference type="eggNOG" id="COG1314">
    <property type="taxonomic scope" value="Bacteria"/>
</dbReference>
<evidence type="ECO:0000256" key="5">
    <source>
        <dbReference type="ARBA" id="ARBA00022692"/>
    </source>
</evidence>